<proteinExistence type="predicted"/>
<dbReference type="SUPFAM" id="SSF51556">
    <property type="entry name" value="Metallo-dependent hydrolases"/>
    <property type="match status" value="1"/>
</dbReference>
<organism evidence="2 3">
    <name type="scientific">Fibrobacter intestinalis</name>
    <dbReference type="NCBI Taxonomy" id="28122"/>
    <lineage>
        <taxon>Bacteria</taxon>
        <taxon>Pseudomonadati</taxon>
        <taxon>Fibrobacterota</taxon>
        <taxon>Fibrobacteria</taxon>
        <taxon>Fibrobacterales</taxon>
        <taxon>Fibrobacteraceae</taxon>
        <taxon>Fibrobacter</taxon>
    </lineage>
</organism>
<feature type="domain" description="Amidohydrolase-related" evidence="1">
    <location>
        <begin position="89"/>
        <end position="208"/>
    </location>
</feature>
<reference evidence="2 3" key="1">
    <citation type="submission" date="2017-02" db="EMBL/GenBank/DDBJ databases">
        <authorList>
            <person name="Peterson S.W."/>
        </authorList>
    </citation>
    <scope>NUCLEOTIDE SEQUENCE [LARGE SCALE GENOMIC DNA]</scope>
    <source>
        <strain evidence="2 3">ATCC 43854</strain>
    </source>
</reference>
<dbReference type="InterPro" id="IPR006680">
    <property type="entry name" value="Amidohydro-rel"/>
</dbReference>
<dbReference type="InterPro" id="IPR032466">
    <property type="entry name" value="Metal_Hydrolase"/>
</dbReference>
<evidence type="ECO:0000313" key="2">
    <source>
        <dbReference type="EMBL" id="SKA20325.1"/>
    </source>
</evidence>
<dbReference type="STRING" id="28122.SAMN02745108_02884"/>
<protein>
    <submittedName>
        <fullName evidence="2">Amidohydrolase</fullName>
    </submittedName>
</protein>
<dbReference type="AlphaFoldDB" id="A0A1T4RWK4"/>
<name>A0A1T4RWK4_9BACT</name>
<dbReference type="Proteomes" id="UP000190449">
    <property type="component" value="Unassembled WGS sequence"/>
</dbReference>
<keyword evidence="2" id="KW-0378">Hydrolase</keyword>
<dbReference type="RefSeq" id="WP_078777510.1">
    <property type="nucleotide sequence ID" value="NZ_FUWU01000093.1"/>
</dbReference>
<dbReference type="CDD" id="cd01292">
    <property type="entry name" value="metallo-dependent_hydrolases"/>
    <property type="match status" value="1"/>
</dbReference>
<sequence length="246" mass="28655">MTPIFDSHVHIGQYFETYYSVPRVLRTLKCVGITHFAYSSTTPVICDDPGVLREERQAVRELFGKRAFPLLWISHSMLERSRDLSLYLDADICGFKVHGVSERWEPNGKELHHVFSIARERNFPVMFHTGEHEECLALSYQRICLRFPTVRVILAHGRPLDQTIKMLQTCPNAYVDTAFMPHEHLKILLENRFEKRILFGTDTPIPGRYIQSSLPRHLRTRIATSQKICGKSWKQIGFQNAKELFR</sequence>
<evidence type="ECO:0000313" key="3">
    <source>
        <dbReference type="Proteomes" id="UP000190449"/>
    </source>
</evidence>
<gene>
    <name evidence="2" type="ORF">SAMN02745108_02884</name>
</gene>
<accession>A0A1T4RWK4</accession>
<dbReference type="Gene3D" id="3.20.20.140">
    <property type="entry name" value="Metal-dependent hydrolases"/>
    <property type="match status" value="1"/>
</dbReference>
<dbReference type="Pfam" id="PF04909">
    <property type="entry name" value="Amidohydro_2"/>
    <property type="match status" value="1"/>
</dbReference>
<dbReference type="EMBL" id="FUWU01000093">
    <property type="protein sequence ID" value="SKA20325.1"/>
    <property type="molecule type" value="Genomic_DNA"/>
</dbReference>
<dbReference type="GO" id="GO:0016787">
    <property type="term" value="F:hydrolase activity"/>
    <property type="evidence" value="ECO:0007669"/>
    <property type="project" value="UniProtKB-KW"/>
</dbReference>
<evidence type="ECO:0000259" key="1">
    <source>
        <dbReference type="Pfam" id="PF04909"/>
    </source>
</evidence>